<sequence>MLMEAMNWLPERNWSRKEILTNPELAHYVTGWMQPGDFGVIAVDLADRPVGAAWCRYLTAADPGYGYVSDDVPELTIGVVESWRNRGVGRALLRAVLYVAHDWGLQAVSLSVERANFAARLYASEGFHTVESFDDADTMVAELAGRRLPGGVRSFVQSEPLTVDELHQQKD</sequence>
<comment type="caution">
    <text evidence="4">The sequence shown here is derived from an EMBL/GenBank/DDBJ whole genome shotgun (WGS) entry which is preliminary data.</text>
</comment>
<organism evidence="4 5">
    <name type="scientific">Micromonospora sicca</name>
    <dbReference type="NCBI Taxonomy" id="2202420"/>
    <lineage>
        <taxon>Bacteria</taxon>
        <taxon>Bacillati</taxon>
        <taxon>Actinomycetota</taxon>
        <taxon>Actinomycetes</taxon>
        <taxon>Micromonosporales</taxon>
        <taxon>Micromonosporaceae</taxon>
        <taxon>Micromonospora</taxon>
    </lineage>
</organism>
<keyword evidence="1 4" id="KW-0808">Transferase</keyword>
<evidence type="ECO:0000256" key="1">
    <source>
        <dbReference type="ARBA" id="ARBA00022679"/>
    </source>
</evidence>
<reference evidence="4 5" key="1">
    <citation type="submission" date="2018-05" db="EMBL/GenBank/DDBJ databases">
        <title>Micromonosporas from Atacama Desert.</title>
        <authorList>
            <person name="Carro L."/>
            <person name="Golinska P."/>
            <person name="Klenk H.-P."/>
            <person name="Goodfellow M."/>
        </authorList>
    </citation>
    <scope>NUCLEOTIDE SEQUENCE [LARGE SCALE GENOMIC DNA]</scope>
    <source>
        <strain evidence="4 5">4G51</strain>
    </source>
</reference>
<accession>A0A317DIL9</accession>
<dbReference type="GO" id="GO:0007064">
    <property type="term" value="P:mitotic sister chromatid cohesion"/>
    <property type="evidence" value="ECO:0007669"/>
    <property type="project" value="TreeGrafter"/>
</dbReference>
<dbReference type="PANTHER" id="PTHR42919:SF8">
    <property type="entry name" value="N-ALPHA-ACETYLTRANSFERASE 50"/>
    <property type="match status" value="1"/>
</dbReference>
<dbReference type="InterPro" id="IPR016181">
    <property type="entry name" value="Acyl_CoA_acyltransferase"/>
</dbReference>
<dbReference type="OrthoDB" id="9790865at2"/>
<dbReference type="GO" id="GO:0016747">
    <property type="term" value="F:acyltransferase activity, transferring groups other than amino-acyl groups"/>
    <property type="evidence" value="ECO:0007669"/>
    <property type="project" value="InterPro"/>
</dbReference>
<dbReference type="Gene3D" id="3.40.630.30">
    <property type="match status" value="1"/>
</dbReference>
<dbReference type="Proteomes" id="UP000246050">
    <property type="component" value="Unassembled WGS sequence"/>
</dbReference>
<gene>
    <name evidence="4" type="ORF">DKT69_16200</name>
</gene>
<evidence type="ECO:0000259" key="3">
    <source>
        <dbReference type="PROSITE" id="PS51186"/>
    </source>
</evidence>
<dbReference type="GO" id="GO:0031415">
    <property type="term" value="C:NatA complex"/>
    <property type="evidence" value="ECO:0007669"/>
    <property type="project" value="TreeGrafter"/>
</dbReference>
<evidence type="ECO:0000313" key="4">
    <source>
        <dbReference type="EMBL" id="PWR14481.1"/>
    </source>
</evidence>
<proteinExistence type="predicted"/>
<evidence type="ECO:0000313" key="5">
    <source>
        <dbReference type="Proteomes" id="UP000246050"/>
    </source>
</evidence>
<dbReference type="AlphaFoldDB" id="A0A317DIL9"/>
<evidence type="ECO:0000256" key="2">
    <source>
        <dbReference type="ARBA" id="ARBA00023315"/>
    </source>
</evidence>
<dbReference type="SUPFAM" id="SSF55729">
    <property type="entry name" value="Acyl-CoA N-acyltransferases (Nat)"/>
    <property type="match status" value="1"/>
</dbReference>
<feature type="domain" description="N-acetyltransferase" evidence="3">
    <location>
        <begin position="1"/>
        <end position="149"/>
    </location>
</feature>
<dbReference type="Pfam" id="PF00583">
    <property type="entry name" value="Acetyltransf_1"/>
    <property type="match status" value="1"/>
</dbReference>
<dbReference type="InterPro" id="IPR051556">
    <property type="entry name" value="N-term/lysine_N-AcTrnsfr"/>
</dbReference>
<dbReference type="PROSITE" id="PS51186">
    <property type="entry name" value="GNAT"/>
    <property type="match status" value="1"/>
</dbReference>
<dbReference type="CDD" id="cd04301">
    <property type="entry name" value="NAT_SF"/>
    <property type="match status" value="1"/>
</dbReference>
<dbReference type="EMBL" id="QGKS01000232">
    <property type="protein sequence ID" value="PWR14481.1"/>
    <property type="molecule type" value="Genomic_DNA"/>
</dbReference>
<name>A0A317DIL9_9ACTN</name>
<protein>
    <submittedName>
        <fullName evidence="4">N-acetyltransferase</fullName>
    </submittedName>
</protein>
<dbReference type="InterPro" id="IPR000182">
    <property type="entry name" value="GNAT_dom"/>
</dbReference>
<keyword evidence="2" id="KW-0012">Acyltransferase</keyword>
<dbReference type="PANTHER" id="PTHR42919">
    <property type="entry name" value="N-ALPHA-ACETYLTRANSFERASE"/>
    <property type="match status" value="1"/>
</dbReference>